<evidence type="ECO:0000256" key="1">
    <source>
        <dbReference type="ARBA" id="ARBA00000448"/>
    </source>
</evidence>
<evidence type="ECO:0000256" key="7">
    <source>
        <dbReference type="ARBA" id="ARBA00023277"/>
    </source>
</evidence>
<keyword evidence="5" id="KW-0378">Hydrolase</keyword>
<dbReference type="GeneID" id="27363355"/>
<dbReference type="PROSITE" id="PS51820">
    <property type="entry name" value="PA14"/>
    <property type="match status" value="1"/>
</dbReference>
<dbReference type="Pfam" id="PF00933">
    <property type="entry name" value="Glyco_hydro_3"/>
    <property type="match status" value="1"/>
</dbReference>
<comment type="catalytic activity">
    <reaction evidence="1">
        <text>Hydrolysis of terminal, non-reducing beta-D-glucosyl residues with release of beta-D-glucose.</text>
        <dbReference type="EC" id="3.2.1.21"/>
    </reaction>
</comment>
<dbReference type="Pfam" id="PF14310">
    <property type="entry name" value="Fn3-like"/>
    <property type="match status" value="1"/>
</dbReference>
<proteinExistence type="inferred from homology"/>
<dbReference type="InterPro" id="IPR026891">
    <property type="entry name" value="Fn3-like"/>
</dbReference>
<dbReference type="UniPathway" id="UPA00696"/>
<dbReference type="InterPro" id="IPR050288">
    <property type="entry name" value="Cellulose_deg_GH3"/>
</dbReference>
<accession>A0A0D2A828</accession>
<dbReference type="RefSeq" id="XP_016256682.1">
    <property type="nucleotide sequence ID" value="XM_016412928.1"/>
</dbReference>
<dbReference type="SUPFAM" id="SSF51445">
    <property type="entry name" value="(Trans)glycosidases"/>
    <property type="match status" value="1"/>
</dbReference>
<evidence type="ECO:0000256" key="8">
    <source>
        <dbReference type="ARBA" id="ARBA00023295"/>
    </source>
</evidence>
<comment type="similarity">
    <text evidence="3">Belongs to the glycosyl hydrolase 3 family.</text>
</comment>
<sequence>MVACDVGYLLSQLSLQEKVSLLAGADGWQTQEVARLGIGSLKTTDGPCGARGKSTVDGPTSALLPAPVAQAATWSTKAVRAIGRLLCEEAKTKAAHVLLAPTICCARNPLGGRNFESFSEDPLLSGKLAVEYISGLQESGEVGATVKHFVANEQEEGRFIINVNASERTLREIYLRPFEMTVKSANPPTCVMTAYNCVNGLHMDMNRKLLTETLRNEWGFDGVVMSDWGGTNSMAESLLAGLDLEMPGPAAHRGANLLAHLQKAPDEEILKAIDASCSRVLRLLRGKNLLGLSATEVVESRNRTETSSYTDLDQQLLRSVAADGIVLLKNSKEMLPLTPDKIHGKRVAFIGPNSFHGTPSGGGSSNLNQHYQTHPMEAFKAITASLDIKVDVEHSPGAFSYKYLPLASNEQWHSPRRLPGMQQKHMLRLDFFASTDFSGPILETQYRNSSNIDLSDTAPAGLSEKGDPYSFRLSTTVTPKSSGMHDFGIASVGNARLYVNNDLLIDNYDWFGPAETFYCFGSAEKRGKLYMTAGRSYEVRIDSSSKLSVKPDSNQSDANYVYGIQPSVRFGFLEQLPENPIADALALAQRSDITILVLGLNEDWEGEGHDRTTMSLPGKQDALVQTLLRSVSHPENVVIVNQSGSPVEMDWETEASTIVQAWYGGQEAGNALCDVLIGRVNPSGRLPISWPFKYSDMDFQRFKHTWPGVDGQVDYAEETLVGYRWYLHEGVKPRYWFGYGLGYSTFNISNLETSETTSGWDLTAEVSNTGKTAGQEVVQLYSSLLGGAGVRELRSFEKTGTLAAGEMRTVTLGLEKRGLAHWDGRWITEKGVYLLEVGRNAGDENMLMAEVSVDERLEW</sequence>
<dbReference type="InterPro" id="IPR013783">
    <property type="entry name" value="Ig-like_fold"/>
</dbReference>
<dbReference type="VEuPathDB" id="FungiDB:PV06_11281"/>
<evidence type="ECO:0000256" key="5">
    <source>
        <dbReference type="ARBA" id="ARBA00022801"/>
    </source>
</evidence>
<evidence type="ECO:0000256" key="3">
    <source>
        <dbReference type="ARBA" id="ARBA00005336"/>
    </source>
</evidence>
<organism evidence="11 12">
    <name type="scientific">Exophiala oligosperma</name>
    <dbReference type="NCBI Taxonomy" id="215243"/>
    <lineage>
        <taxon>Eukaryota</taxon>
        <taxon>Fungi</taxon>
        <taxon>Dikarya</taxon>
        <taxon>Ascomycota</taxon>
        <taxon>Pezizomycotina</taxon>
        <taxon>Eurotiomycetes</taxon>
        <taxon>Chaetothyriomycetidae</taxon>
        <taxon>Chaetothyriales</taxon>
        <taxon>Herpotrichiellaceae</taxon>
        <taxon>Exophiala</taxon>
    </lineage>
</organism>
<keyword evidence="9" id="KW-0624">Polysaccharide degradation</keyword>
<comment type="pathway">
    <text evidence="2">Glycan metabolism; cellulose degradation.</text>
</comment>
<dbReference type="Pfam" id="PF07691">
    <property type="entry name" value="PA14"/>
    <property type="match status" value="1"/>
</dbReference>
<dbReference type="GO" id="GO:0008422">
    <property type="term" value="F:beta-glucosidase activity"/>
    <property type="evidence" value="ECO:0007669"/>
    <property type="project" value="UniProtKB-EC"/>
</dbReference>
<dbReference type="SMART" id="SM01217">
    <property type="entry name" value="Fn3_like"/>
    <property type="match status" value="1"/>
</dbReference>
<dbReference type="Gene3D" id="3.20.20.300">
    <property type="entry name" value="Glycoside hydrolase, family 3, N-terminal domain"/>
    <property type="match status" value="1"/>
</dbReference>
<gene>
    <name evidence="11" type="ORF">PV06_11281</name>
</gene>
<dbReference type="SUPFAM" id="SSF52279">
    <property type="entry name" value="Beta-D-glucan exohydrolase, C-terminal domain"/>
    <property type="match status" value="1"/>
</dbReference>
<dbReference type="PANTHER" id="PTHR42715">
    <property type="entry name" value="BETA-GLUCOSIDASE"/>
    <property type="match status" value="1"/>
</dbReference>
<keyword evidence="7" id="KW-0119">Carbohydrate metabolism</keyword>
<evidence type="ECO:0000256" key="2">
    <source>
        <dbReference type="ARBA" id="ARBA00004987"/>
    </source>
</evidence>
<dbReference type="OrthoDB" id="47059at2759"/>
<evidence type="ECO:0000256" key="9">
    <source>
        <dbReference type="ARBA" id="ARBA00023326"/>
    </source>
</evidence>
<evidence type="ECO:0000259" key="10">
    <source>
        <dbReference type="PROSITE" id="PS51820"/>
    </source>
</evidence>
<dbReference type="Gene3D" id="3.40.50.1700">
    <property type="entry name" value="Glycoside hydrolase family 3 C-terminal domain"/>
    <property type="match status" value="1"/>
</dbReference>
<feature type="domain" description="PA14" evidence="10">
    <location>
        <begin position="422"/>
        <end position="585"/>
    </location>
</feature>
<dbReference type="Gene3D" id="2.60.120.260">
    <property type="entry name" value="Galactose-binding domain-like"/>
    <property type="match status" value="1"/>
</dbReference>
<dbReference type="SMART" id="SM00758">
    <property type="entry name" value="PA14"/>
    <property type="match status" value="1"/>
</dbReference>
<protein>
    <recommendedName>
        <fullName evidence="4">beta-glucosidase</fullName>
        <ecNumber evidence="4">3.2.1.21</ecNumber>
    </recommendedName>
</protein>
<dbReference type="InterPro" id="IPR011658">
    <property type="entry name" value="PA14_dom"/>
</dbReference>
<dbReference type="STRING" id="215243.A0A0D2A828"/>
<dbReference type="InterPro" id="IPR002772">
    <property type="entry name" value="Glyco_hydro_3_C"/>
</dbReference>
<dbReference type="Proteomes" id="UP000053342">
    <property type="component" value="Unassembled WGS sequence"/>
</dbReference>
<keyword evidence="12" id="KW-1185">Reference proteome</keyword>
<dbReference type="GO" id="GO:0030245">
    <property type="term" value="P:cellulose catabolic process"/>
    <property type="evidence" value="ECO:0007669"/>
    <property type="project" value="UniProtKB-UniPathway"/>
</dbReference>
<dbReference type="HOGENOM" id="CLU_004542_4_0_1"/>
<dbReference type="InterPro" id="IPR036962">
    <property type="entry name" value="Glyco_hydro_3_N_sf"/>
</dbReference>
<dbReference type="InterPro" id="IPR037524">
    <property type="entry name" value="PA14/GLEYA"/>
</dbReference>
<evidence type="ECO:0000313" key="11">
    <source>
        <dbReference type="EMBL" id="KIW36466.1"/>
    </source>
</evidence>
<keyword evidence="6" id="KW-0325">Glycoprotein</keyword>
<evidence type="ECO:0000256" key="6">
    <source>
        <dbReference type="ARBA" id="ARBA00023180"/>
    </source>
</evidence>
<keyword evidence="8" id="KW-0326">Glycosidase</keyword>
<dbReference type="AlphaFoldDB" id="A0A0D2A828"/>
<evidence type="ECO:0000313" key="12">
    <source>
        <dbReference type="Proteomes" id="UP000053342"/>
    </source>
</evidence>
<dbReference type="PANTHER" id="PTHR42715:SF3">
    <property type="entry name" value="BETA-GLUCOSIDASE B-RELATED"/>
    <property type="match status" value="1"/>
</dbReference>
<evidence type="ECO:0000256" key="4">
    <source>
        <dbReference type="ARBA" id="ARBA00012744"/>
    </source>
</evidence>
<name>A0A0D2A828_9EURO</name>
<dbReference type="EC" id="3.2.1.21" evidence="4"/>
<dbReference type="Gene3D" id="2.60.40.10">
    <property type="entry name" value="Immunoglobulins"/>
    <property type="match status" value="1"/>
</dbReference>
<dbReference type="PRINTS" id="PR00133">
    <property type="entry name" value="GLHYDRLASE3"/>
</dbReference>
<dbReference type="InterPro" id="IPR017853">
    <property type="entry name" value="GH"/>
</dbReference>
<dbReference type="InterPro" id="IPR036881">
    <property type="entry name" value="Glyco_hydro_3_C_sf"/>
</dbReference>
<reference evidence="11 12" key="1">
    <citation type="submission" date="2015-01" db="EMBL/GenBank/DDBJ databases">
        <title>The Genome Sequence of Exophiala oligosperma CBS72588.</title>
        <authorList>
            <consortium name="The Broad Institute Genomics Platform"/>
            <person name="Cuomo C."/>
            <person name="de Hoog S."/>
            <person name="Gorbushina A."/>
            <person name="Stielow B."/>
            <person name="Teixiera M."/>
            <person name="Abouelleil A."/>
            <person name="Chapman S.B."/>
            <person name="Priest M."/>
            <person name="Young S.K."/>
            <person name="Wortman J."/>
            <person name="Nusbaum C."/>
            <person name="Birren B."/>
        </authorList>
    </citation>
    <scope>NUCLEOTIDE SEQUENCE [LARGE SCALE GENOMIC DNA]</scope>
    <source>
        <strain evidence="11 12">CBS 72588</strain>
    </source>
</reference>
<dbReference type="EMBL" id="KN847356">
    <property type="protein sequence ID" value="KIW36466.1"/>
    <property type="molecule type" value="Genomic_DNA"/>
</dbReference>
<dbReference type="Pfam" id="PF01915">
    <property type="entry name" value="Glyco_hydro_3_C"/>
    <property type="match status" value="1"/>
</dbReference>
<dbReference type="InterPro" id="IPR001764">
    <property type="entry name" value="Glyco_hydro_3_N"/>
</dbReference>